<reference evidence="1" key="2">
    <citation type="submission" date="2023-05" db="EMBL/GenBank/DDBJ databases">
        <authorList>
            <person name="Fouks B."/>
        </authorList>
    </citation>
    <scope>NUCLEOTIDE SEQUENCE</scope>
    <source>
        <strain evidence="1">Stay&amp;Tobe</strain>
        <tissue evidence="1">Testes</tissue>
    </source>
</reference>
<evidence type="ECO:0000313" key="1">
    <source>
        <dbReference type="EMBL" id="KAJ9600410.1"/>
    </source>
</evidence>
<sequence>GSNPALISSIFLLKHVCEHLLIFLTLPFARNFSSHAIMAFHQVHVLYILS</sequence>
<name>A0AAD8AJQ3_DIPPU</name>
<keyword evidence="2" id="KW-1185">Reference proteome</keyword>
<comment type="caution">
    <text evidence="1">The sequence shown here is derived from an EMBL/GenBank/DDBJ whole genome shotgun (WGS) entry which is preliminary data.</text>
</comment>
<dbReference type="Proteomes" id="UP001233999">
    <property type="component" value="Unassembled WGS sequence"/>
</dbReference>
<organism evidence="1 2">
    <name type="scientific">Diploptera punctata</name>
    <name type="common">Pacific beetle cockroach</name>
    <dbReference type="NCBI Taxonomy" id="6984"/>
    <lineage>
        <taxon>Eukaryota</taxon>
        <taxon>Metazoa</taxon>
        <taxon>Ecdysozoa</taxon>
        <taxon>Arthropoda</taxon>
        <taxon>Hexapoda</taxon>
        <taxon>Insecta</taxon>
        <taxon>Pterygota</taxon>
        <taxon>Neoptera</taxon>
        <taxon>Polyneoptera</taxon>
        <taxon>Dictyoptera</taxon>
        <taxon>Blattodea</taxon>
        <taxon>Blaberoidea</taxon>
        <taxon>Blaberidae</taxon>
        <taxon>Diplopterinae</taxon>
        <taxon>Diploptera</taxon>
    </lineage>
</organism>
<reference evidence="1" key="1">
    <citation type="journal article" date="2023" name="IScience">
        <title>Live-bearing cockroach genome reveals convergent evolutionary mechanisms linked to viviparity in insects and beyond.</title>
        <authorList>
            <person name="Fouks B."/>
            <person name="Harrison M.C."/>
            <person name="Mikhailova A.A."/>
            <person name="Marchal E."/>
            <person name="English S."/>
            <person name="Carruthers M."/>
            <person name="Jennings E.C."/>
            <person name="Chiamaka E.L."/>
            <person name="Frigard R.A."/>
            <person name="Pippel M."/>
            <person name="Attardo G.M."/>
            <person name="Benoit J.B."/>
            <person name="Bornberg-Bauer E."/>
            <person name="Tobe S.S."/>
        </authorList>
    </citation>
    <scope>NUCLEOTIDE SEQUENCE</scope>
    <source>
        <strain evidence="1">Stay&amp;Tobe</strain>
    </source>
</reference>
<dbReference type="AlphaFoldDB" id="A0AAD8AJQ3"/>
<feature type="non-terminal residue" evidence="1">
    <location>
        <position position="50"/>
    </location>
</feature>
<evidence type="ECO:0000313" key="2">
    <source>
        <dbReference type="Proteomes" id="UP001233999"/>
    </source>
</evidence>
<proteinExistence type="predicted"/>
<feature type="non-terminal residue" evidence="1">
    <location>
        <position position="1"/>
    </location>
</feature>
<dbReference type="EMBL" id="JASPKZ010000423">
    <property type="protein sequence ID" value="KAJ9600410.1"/>
    <property type="molecule type" value="Genomic_DNA"/>
</dbReference>
<accession>A0AAD8AJQ3</accession>
<protein>
    <submittedName>
        <fullName evidence="1">Uncharacterized protein</fullName>
    </submittedName>
</protein>
<gene>
    <name evidence="1" type="ORF">L9F63_009298</name>
</gene>